<keyword evidence="2" id="KW-1185">Reference proteome</keyword>
<protein>
    <submittedName>
        <fullName evidence="1">Tautomerase enzyme</fullName>
    </submittedName>
</protein>
<reference evidence="1 2" key="1">
    <citation type="submission" date="2024-06" db="EMBL/GenBank/DDBJ databases">
        <title>The Natural Products Discovery Center: Release of the First 8490 Sequenced Strains for Exploring Actinobacteria Biosynthetic Diversity.</title>
        <authorList>
            <person name="Kalkreuter E."/>
            <person name="Kautsar S.A."/>
            <person name="Yang D."/>
            <person name="Bader C.D."/>
            <person name="Teijaro C.N."/>
            <person name="Fluegel L."/>
            <person name="Davis C.M."/>
            <person name="Simpson J.R."/>
            <person name="Lauterbach L."/>
            <person name="Steele A.D."/>
            <person name="Gui C."/>
            <person name="Meng S."/>
            <person name="Li G."/>
            <person name="Viehrig K."/>
            <person name="Ye F."/>
            <person name="Su P."/>
            <person name="Kiefer A.F."/>
            <person name="Nichols A."/>
            <person name="Cepeda A.J."/>
            <person name="Yan W."/>
            <person name="Fan B."/>
            <person name="Jiang Y."/>
            <person name="Adhikari A."/>
            <person name="Zheng C.-J."/>
            <person name="Schuster L."/>
            <person name="Cowan T.M."/>
            <person name="Smanski M.J."/>
            <person name="Chevrette M.G."/>
            <person name="De Carvalho L.P.S."/>
            <person name="Shen B."/>
        </authorList>
    </citation>
    <scope>NUCLEOTIDE SEQUENCE [LARGE SCALE GENOMIC DNA]</scope>
    <source>
        <strain evidence="1 2">NPDC020594</strain>
    </source>
</reference>
<evidence type="ECO:0000313" key="2">
    <source>
        <dbReference type="Proteomes" id="UP001551011"/>
    </source>
</evidence>
<dbReference type="EMBL" id="JBFAEG010000001">
    <property type="protein sequence ID" value="MEU5705582.1"/>
    <property type="molecule type" value="Genomic_DNA"/>
</dbReference>
<dbReference type="InterPro" id="IPR014347">
    <property type="entry name" value="Tautomerase/MIF_sf"/>
</dbReference>
<comment type="caution">
    <text evidence="1">The sequence shown here is derived from an EMBL/GenBank/DDBJ whole genome shotgun (WGS) entry which is preliminary data.</text>
</comment>
<sequence length="130" mass="13916">MLVPEVDQFAPAARVGFQVHFTEREPDMMAVGGRLLADAGPAADAMVIDVTVMDGDWRQEVRAEVLKRVLAAMADACGPAEPSPAWWVTFRVIDEGSWGSRGAVLSVLSLLDSGVFTEEKAEAVRTALSA</sequence>
<organism evidence="1 2">
    <name type="scientific">Streptomyces flaveolus</name>
    <dbReference type="NCBI Taxonomy" id="67297"/>
    <lineage>
        <taxon>Bacteria</taxon>
        <taxon>Bacillati</taxon>
        <taxon>Actinomycetota</taxon>
        <taxon>Actinomycetes</taxon>
        <taxon>Kitasatosporales</taxon>
        <taxon>Streptomycetaceae</taxon>
        <taxon>Streptomyces</taxon>
    </lineage>
</organism>
<dbReference type="Gene3D" id="3.30.429.10">
    <property type="entry name" value="Macrophage Migration Inhibitory Factor"/>
    <property type="match status" value="1"/>
</dbReference>
<proteinExistence type="predicted"/>
<gene>
    <name evidence="1" type="ORF">AB0H04_01605</name>
</gene>
<dbReference type="Proteomes" id="UP001551011">
    <property type="component" value="Unassembled WGS sequence"/>
</dbReference>
<dbReference type="RefSeq" id="WP_234337717.1">
    <property type="nucleotide sequence ID" value="NZ_JBFAEG010000001.1"/>
</dbReference>
<name>A0ABV3A1C3_9ACTN</name>
<evidence type="ECO:0000313" key="1">
    <source>
        <dbReference type="EMBL" id="MEU5705582.1"/>
    </source>
</evidence>
<accession>A0ABV3A1C3</accession>